<comment type="caution">
    <text evidence="3">The sequence shown here is derived from an EMBL/GenBank/DDBJ whole genome shotgun (WGS) entry which is preliminary data.</text>
</comment>
<dbReference type="PANTHER" id="PTHR38340:SF1">
    <property type="entry name" value="S-LAYER PROTEIN"/>
    <property type="match status" value="1"/>
</dbReference>
<dbReference type="SUPFAM" id="SSF51120">
    <property type="entry name" value="beta-Roll"/>
    <property type="match status" value="8"/>
</dbReference>
<dbReference type="AlphaFoldDB" id="A0A2P7RZA8"/>
<evidence type="ECO:0000256" key="2">
    <source>
        <dbReference type="ARBA" id="ARBA00022525"/>
    </source>
</evidence>
<keyword evidence="4" id="KW-1185">Reference proteome</keyword>
<evidence type="ECO:0000256" key="1">
    <source>
        <dbReference type="ARBA" id="ARBA00004613"/>
    </source>
</evidence>
<comment type="subcellular location">
    <subcellularLocation>
        <location evidence="1">Secreted</location>
    </subcellularLocation>
</comment>
<proteinExistence type="predicted"/>
<dbReference type="GO" id="GO:0005509">
    <property type="term" value="F:calcium ion binding"/>
    <property type="evidence" value="ECO:0007669"/>
    <property type="project" value="InterPro"/>
</dbReference>
<evidence type="ECO:0000313" key="3">
    <source>
        <dbReference type="EMBL" id="PSJ55539.1"/>
    </source>
</evidence>
<dbReference type="PROSITE" id="PS00330">
    <property type="entry name" value="HEMOLYSIN_CALCIUM"/>
    <property type="match status" value="14"/>
</dbReference>
<dbReference type="InterPro" id="IPR001343">
    <property type="entry name" value="Hemolysn_Ca-bd"/>
</dbReference>
<dbReference type="RefSeq" id="WP_106774589.1">
    <property type="nucleotide sequence ID" value="NZ_PXYK01000027.1"/>
</dbReference>
<accession>A0A2P7RZA8</accession>
<sequence length="1037" mass="101895">MAEIIGNDEDNFLKATEFNSDDVIRGLGGNDVLDGDFGNDVLDGGSGVDTAFFDALGFGWTINLQTGLAVVNGGTQGRAELISIENVTGSTLRDAILGNAGANVLDGRDGDDTMSGAGGDDLLIGGLGNDTLDGNEGNDTFVGGSGGDVMTGGDGIDTADYSDSNQGVTVNLTDGFGFLGDAGGDRLFGIENLLGSTHGDQLLGNGAANFLAGGAGVDKIEGGAGNDKIEGGADADLLDGGAGIDQLRYAGSSAGVFVSLAGNVALFGDAAGDTIIRFEDLVGSNFDDVLEGSNDRNFLGGLNGADQLLGQGGDDTLFGDAGNDGLDGGEGSDVLVGGAGADVLIGGAGVDAASYANAGSAVTVSLAANSGTGSDAAGDTFSGIENLIGSRFGDTLDGDNGGNVLFGLDGGDTLRGLDGADSLDGGLGGDKLFGGAGNDLLNGGAGADQLVGGTGIDRANYVASGAGVQVFLDGGLGFQGDAQGDTFSGIEEVVGSNFADLLVGDAANNFFGGLAGDDFLSGNAGDDTMFGDAGSDQLFGGDGRDFLVGGAGADTLDGGAGVDRVSYHTSGAGVLVVLGSKLGFDGDAQGDTLEGIEEVVGSNFNDTLAGDNANNFLGGLNGADVLSGEGGDDELFGDGGADALDGGAGSDILVGGAGGDKINGGAGIDTASYANAASAIIVNISDDDTFVVSGDAAGDELISIENLTGSRFDDGLVGSNGANKLSGGDGNDLLEGRGGDDLLDGGAGADGLTGGLGNDLYIVDFREDNIIERAGEGTADRVAAAVDFALQSTDDIEILTTTNTTSTAAIDLTGNELRQKITGNAGANVLHDGGSGKADVMTGLGGNDSYRVFNSGDAIVEKAGQGSGDKVIAAVDYKLGAAVQVEIMQTNGSAGTAAIDLTGNEFGQQIIGNAGANRLEGKGGNDTLSGGSGADTFVFASKLGAGNVDRIVDFSVPADRMLLSDAIFTALDTGTLSAAAFRANTTGLAQDASDRIIYERDTGKLFYDADGAGGSAGVHFATLTVGLALTNADFSVA</sequence>
<organism evidence="3 4">
    <name type="scientific">Kumtagia ephedrae</name>
    <dbReference type="NCBI Taxonomy" id="2116701"/>
    <lineage>
        <taxon>Bacteria</taxon>
        <taxon>Pseudomonadati</taxon>
        <taxon>Pseudomonadota</taxon>
        <taxon>Alphaproteobacteria</taxon>
        <taxon>Hyphomicrobiales</taxon>
        <taxon>Phyllobacteriaceae</taxon>
        <taxon>Kumtagia</taxon>
    </lineage>
</organism>
<dbReference type="Proteomes" id="UP000241229">
    <property type="component" value="Unassembled WGS sequence"/>
</dbReference>
<evidence type="ECO:0008006" key="5">
    <source>
        <dbReference type="Google" id="ProtNLM"/>
    </source>
</evidence>
<name>A0A2P7RZA8_9HYPH</name>
<dbReference type="Gene3D" id="2.150.10.10">
    <property type="entry name" value="Serralysin-like metalloprotease, C-terminal"/>
    <property type="match status" value="9"/>
</dbReference>
<dbReference type="PANTHER" id="PTHR38340">
    <property type="entry name" value="S-LAYER PROTEIN"/>
    <property type="match status" value="1"/>
</dbReference>
<evidence type="ECO:0000313" key="4">
    <source>
        <dbReference type="Proteomes" id="UP000241229"/>
    </source>
</evidence>
<dbReference type="GO" id="GO:0005576">
    <property type="term" value="C:extracellular region"/>
    <property type="evidence" value="ECO:0007669"/>
    <property type="project" value="UniProtKB-SubCell"/>
</dbReference>
<dbReference type="EMBL" id="PXYK01000027">
    <property type="protein sequence ID" value="PSJ55539.1"/>
    <property type="molecule type" value="Genomic_DNA"/>
</dbReference>
<dbReference type="InterPro" id="IPR018511">
    <property type="entry name" value="Hemolysin-typ_Ca-bd_CS"/>
</dbReference>
<dbReference type="InterPro" id="IPR011049">
    <property type="entry name" value="Serralysin-like_metalloprot_C"/>
</dbReference>
<reference evidence="3 4" key="1">
    <citation type="submission" date="2018-03" db="EMBL/GenBank/DDBJ databases">
        <title>The draft genome of Mesorhizobium sp. 6GN-30.</title>
        <authorList>
            <person name="Liu L."/>
            <person name="Li L."/>
            <person name="Wang T."/>
            <person name="Zhang X."/>
            <person name="Liang L."/>
        </authorList>
    </citation>
    <scope>NUCLEOTIDE SEQUENCE [LARGE SCALE GENOMIC DNA]</scope>
    <source>
        <strain evidence="3 4">6GN30</strain>
    </source>
</reference>
<dbReference type="OrthoDB" id="8110404at2"/>
<dbReference type="PRINTS" id="PR00313">
    <property type="entry name" value="CABNDNGRPT"/>
</dbReference>
<protein>
    <recommendedName>
        <fullName evidence="5">Calcium-binding protein</fullName>
    </recommendedName>
</protein>
<keyword evidence="2" id="KW-0964">Secreted</keyword>
<dbReference type="Pfam" id="PF00353">
    <property type="entry name" value="HemolysinCabind"/>
    <property type="match status" value="13"/>
</dbReference>
<gene>
    <name evidence="3" type="ORF">C7I84_23140</name>
</gene>
<dbReference type="InterPro" id="IPR050557">
    <property type="entry name" value="RTX_toxin/Mannuronan_C5-epim"/>
</dbReference>